<gene>
    <name evidence="2" type="ORF">FME351_LOCUS1937</name>
    <name evidence="3" type="ORF">TSG867_LOCUS18656</name>
</gene>
<evidence type="ECO:0008006" key="5">
    <source>
        <dbReference type="Google" id="ProtNLM"/>
    </source>
</evidence>
<dbReference type="EMBL" id="CAJNYU010000053">
    <property type="protein sequence ID" value="CAF3326202.1"/>
    <property type="molecule type" value="Genomic_DNA"/>
</dbReference>
<evidence type="ECO:0000256" key="1">
    <source>
        <dbReference type="ARBA" id="ARBA00022729"/>
    </source>
</evidence>
<evidence type="ECO:0000313" key="2">
    <source>
        <dbReference type="EMBL" id="CAF3326202.1"/>
    </source>
</evidence>
<evidence type="ECO:0000313" key="4">
    <source>
        <dbReference type="Proteomes" id="UP000663869"/>
    </source>
</evidence>
<comment type="caution">
    <text evidence="2">The sequence shown here is derived from an EMBL/GenBank/DDBJ whole genome shotgun (WGS) entry which is preliminary data.</text>
</comment>
<proteinExistence type="predicted"/>
<reference evidence="2" key="1">
    <citation type="submission" date="2021-02" db="EMBL/GenBank/DDBJ databases">
        <authorList>
            <person name="Nowell W R."/>
        </authorList>
    </citation>
    <scope>NUCLEOTIDE SEQUENCE</scope>
</reference>
<dbReference type="Proteomes" id="UP000663862">
    <property type="component" value="Unassembled WGS sequence"/>
</dbReference>
<sequence>MLSYATGQYPPNSIAVGDFNNHTLLDVAIGLSHVNSTGVFLGQRNETLAAQTMFPTGSSPWSVTVMDFNNDYRLDIAVINGNENNGGVLLGYGNGSFAAQTTFPTGMNPWVIAVGDFNNDTRLDIVIRATKPPDLTRSLLVFLIFPD</sequence>
<dbReference type="SUPFAM" id="SSF69318">
    <property type="entry name" value="Integrin alpha N-terminal domain"/>
    <property type="match status" value="1"/>
</dbReference>
<dbReference type="PANTHER" id="PTHR46580">
    <property type="entry name" value="SENSOR KINASE-RELATED"/>
    <property type="match status" value="1"/>
</dbReference>
<dbReference type="Gene3D" id="2.130.10.130">
    <property type="entry name" value="Integrin alpha, N-terminal"/>
    <property type="match status" value="1"/>
</dbReference>
<dbReference type="InterPro" id="IPR028994">
    <property type="entry name" value="Integrin_alpha_N"/>
</dbReference>
<organism evidence="2 4">
    <name type="scientific">Rotaria socialis</name>
    <dbReference type="NCBI Taxonomy" id="392032"/>
    <lineage>
        <taxon>Eukaryota</taxon>
        <taxon>Metazoa</taxon>
        <taxon>Spiralia</taxon>
        <taxon>Gnathifera</taxon>
        <taxon>Rotifera</taxon>
        <taxon>Eurotatoria</taxon>
        <taxon>Bdelloidea</taxon>
        <taxon>Philodinida</taxon>
        <taxon>Philodinidae</taxon>
        <taxon>Rotaria</taxon>
    </lineage>
</organism>
<dbReference type="AlphaFoldDB" id="A0A817U3U2"/>
<name>A0A817U3U2_9BILA</name>
<protein>
    <recommendedName>
        <fullName evidence="5">VCBS repeat-containing protein</fullName>
    </recommendedName>
</protein>
<dbReference type="Pfam" id="PF13517">
    <property type="entry name" value="FG-GAP_3"/>
    <property type="match status" value="1"/>
</dbReference>
<dbReference type="EMBL" id="CAJOBQ010001256">
    <property type="protein sequence ID" value="CAF4471233.1"/>
    <property type="molecule type" value="Genomic_DNA"/>
</dbReference>
<accession>A0A817U3U2</accession>
<evidence type="ECO:0000313" key="3">
    <source>
        <dbReference type="EMBL" id="CAF4471233.1"/>
    </source>
</evidence>
<dbReference type="InterPro" id="IPR013517">
    <property type="entry name" value="FG-GAP"/>
</dbReference>
<dbReference type="Proteomes" id="UP000663869">
    <property type="component" value="Unassembled WGS sequence"/>
</dbReference>
<keyword evidence="1" id="KW-0732">Signal</keyword>
<dbReference type="PANTHER" id="PTHR46580:SF2">
    <property type="entry name" value="MAM DOMAIN-CONTAINING PROTEIN"/>
    <property type="match status" value="1"/>
</dbReference>